<gene>
    <name evidence="2" type="ORF">LKMONMHP_0674</name>
</gene>
<dbReference type="RefSeq" id="WP_238309795.1">
    <property type="nucleotide sequence ID" value="NZ_BPQV01000002.1"/>
</dbReference>
<keyword evidence="1" id="KW-0732">Signal</keyword>
<accession>A0ABQ4T2F7</accession>
<evidence type="ECO:0000313" key="3">
    <source>
        <dbReference type="Proteomes" id="UP001055156"/>
    </source>
</evidence>
<feature type="signal peptide" evidence="1">
    <location>
        <begin position="1"/>
        <end position="23"/>
    </location>
</feature>
<feature type="chain" id="PRO_5045197981" evidence="1">
    <location>
        <begin position="24"/>
        <end position="462"/>
    </location>
</feature>
<evidence type="ECO:0000313" key="2">
    <source>
        <dbReference type="EMBL" id="GJE25831.1"/>
    </source>
</evidence>
<dbReference type="EMBL" id="BPQV01000002">
    <property type="protein sequence ID" value="GJE25831.1"/>
    <property type="molecule type" value="Genomic_DNA"/>
</dbReference>
<name>A0ABQ4T2F7_METOR</name>
<protein>
    <submittedName>
        <fullName evidence="2">Uncharacterized protein</fullName>
    </submittedName>
</protein>
<reference evidence="2" key="1">
    <citation type="journal article" date="2021" name="Front. Microbiol.">
        <title>Comprehensive Comparative Genomics and Phenotyping of Methylobacterium Species.</title>
        <authorList>
            <person name="Alessa O."/>
            <person name="Ogura Y."/>
            <person name="Fujitani Y."/>
            <person name="Takami H."/>
            <person name="Hayashi T."/>
            <person name="Sahin N."/>
            <person name="Tani A."/>
        </authorList>
    </citation>
    <scope>NUCLEOTIDE SEQUENCE</scope>
    <source>
        <strain evidence="2">NBRC 15689</strain>
    </source>
</reference>
<comment type="caution">
    <text evidence="2">The sequence shown here is derived from an EMBL/GenBank/DDBJ whole genome shotgun (WGS) entry which is preliminary data.</text>
</comment>
<reference evidence="2" key="2">
    <citation type="submission" date="2021-08" db="EMBL/GenBank/DDBJ databases">
        <authorList>
            <person name="Tani A."/>
            <person name="Ola A."/>
            <person name="Ogura Y."/>
            <person name="Katsura K."/>
            <person name="Hayashi T."/>
        </authorList>
    </citation>
    <scope>NUCLEOTIDE SEQUENCE</scope>
    <source>
        <strain evidence="2">NBRC 15689</strain>
    </source>
</reference>
<keyword evidence="3" id="KW-1185">Reference proteome</keyword>
<organism evidence="2 3">
    <name type="scientific">Methylobacterium organophilum</name>
    <dbReference type="NCBI Taxonomy" id="410"/>
    <lineage>
        <taxon>Bacteria</taxon>
        <taxon>Pseudomonadati</taxon>
        <taxon>Pseudomonadota</taxon>
        <taxon>Alphaproteobacteria</taxon>
        <taxon>Hyphomicrobiales</taxon>
        <taxon>Methylobacteriaceae</taxon>
        <taxon>Methylobacterium</taxon>
    </lineage>
</organism>
<proteinExistence type="predicted"/>
<dbReference type="Proteomes" id="UP001055156">
    <property type="component" value="Unassembled WGS sequence"/>
</dbReference>
<evidence type="ECO:0000256" key="1">
    <source>
        <dbReference type="SAM" id="SignalP"/>
    </source>
</evidence>
<sequence length="462" mass="48125">MTRTFRFALLTGASLFATAPALAQSPGTFSDLTYQRSRASGVAPLDLTYATTINPNAIVAAPGNMVSFCPALSCVYGGNFQDHQRASLFVSSVTQDDNHSEEQTVGITTSINKGQLSNYAPNKSFGLGENIAVGNAVYRVVQAGTTASNTQLSGSRPSFEGQTFQDGSVVWLWINDAAIASKVGLYNEVVNEAGGGASWAQANNFELRSGHKPSFNLNTEFDYTNNSGVNCEFGINCINIYVAMGGSFTSSAGINIVSNNTDNWASIWGLRLNGSMLAREAAIAIDSNSKYGIAANQFGLGGDHFSESFVYDNSTSLRGVEVVGPKGFGAFVDGSNGSQSSFLAGGNKTNAVFLDLAASPKSISIVGQKTVASIEDTATSPAALSIGGSKSFAGIFENSTAPVALRLSGSYSDAQILGKNFRVWPDGGLNALNYNVNGTSGASCSGLPTNNFRVQSGIVVAC</sequence>